<dbReference type="VEuPathDB" id="FungiDB:FUN_007812"/>
<sequence>MQKKFSGKTPGWFAALEQLVLDSPNLSRRLKSEWSLSATKQFALPMPTVDISRDKKFEWVVVWDQYAKHAIFGHIVNKYAQTNSIIVQHYMHFIDGDVISPSYQKPIGTACQGCSINNPCFNDIWIDKCRLTQCHYTCTSKYLIVNDLVEPVQPPSTGSLPDEPADSVLSYVSSMDTRLVLQRFKMAFKDAVNLTFYTDGSVKYSAVSDQFPSANKSEALAVLSALCVAPVYCNVTFYTDSLYVIYMMQHFVNNYCNNWRIVSHEQGIAIWAAIRKLVRVNNLNVTMEKVVAHSNNVWNDQVDTLAKDINVVDEFAVNYDYGDIGFLSWDTTVLDFSF</sequence>
<proteinExistence type="predicted"/>
<reference evidence="2 3" key="1">
    <citation type="submission" date="2016-04" db="EMBL/GenBank/DDBJ databases">
        <title>Genome analyses suggest a sexual origin of heterokaryosis in a supposedly ancient asexual fungus.</title>
        <authorList>
            <person name="Ropars J."/>
            <person name="Sedzielewska K."/>
            <person name="Noel J."/>
            <person name="Charron P."/>
            <person name="Farinelli L."/>
            <person name="Marton T."/>
            <person name="Kruger M."/>
            <person name="Pelin A."/>
            <person name="Brachmann A."/>
            <person name="Corradi N."/>
        </authorList>
    </citation>
    <scope>NUCLEOTIDE SEQUENCE [LARGE SCALE GENOMIC DNA]</scope>
    <source>
        <strain evidence="2 3">C2</strain>
    </source>
</reference>
<dbReference type="InterPro" id="IPR002156">
    <property type="entry name" value="RNaseH_domain"/>
</dbReference>
<evidence type="ECO:0000313" key="2">
    <source>
        <dbReference type="EMBL" id="PKK56430.1"/>
    </source>
</evidence>
<dbReference type="Gene3D" id="3.30.420.10">
    <property type="entry name" value="Ribonuclease H-like superfamily/Ribonuclease H"/>
    <property type="match status" value="1"/>
</dbReference>
<dbReference type="Pfam" id="PF00075">
    <property type="entry name" value="RNase_H"/>
    <property type="match status" value="1"/>
</dbReference>
<dbReference type="AlphaFoldDB" id="A0A2N1M4D5"/>
<dbReference type="PROSITE" id="PS50879">
    <property type="entry name" value="RNASE_H_1"/>
    <property type="match status" value="1"/>
</dbReference>
<accession>A0A2N1M4D5</accession>
<evidence type="ECO:0000313" key="3">
    <source>
        <dbReference type="Proteomes" id="UP000233469"/>
    </source>
</evidence>
<reference evidence="2 3" key="2">
    <citation type="submission" date="2017-10" db="EMBL/GenBank/DDBJ databases">
        <title>Extensive intraspecific genome diversity in a model arbuscular mycorrhizal fungus.</title>
        <authorList>
            <person name="Chen E.C.H."/>
            <person name="Morin E."/>
            <person name="Baudet D."/>
            <person name="Noel J."/>
            <person name="Ndikumana S."/>
            <person name="Charron P."/>
            <person name="St-Onge C."/>
            <person name="Giorgi J."/>
            <person name="Grigoriev I.V."/>
            <person name="Roux C."/>
            <person name="Martin F.M."/>
            <person name="Corradi N."/>
        </authorList>
    </citation>
    <scope>NUCLEOTIDE SEQUENCE [LARGE SCALE GENOMIC DNA]</scope>
    <source>
        <strain evidence="2 3">C2</strain>
    </source>
</reference>
<comment type="caution">
    <text evidence="2">The sequence shown here is derived from an EMBL/GenBank/DDBJ whole genome shotgun (WGS) entry which is preliminary data.</text>
</comment>
<organism evidence="2 3">
    <name type="scientific">Rhizophagus irregularis</name>
    <dbReference type="NCBI Taxonomy" id="588596"/>
    <lineage>
        <taxon>Eukaryota</taxon>
        <taxon>Fungi</taxon>
        <taxon>Fungi incertae sedis</taxon>
        <taxon>Mucoromycota</taxon>
        <taxon>Glomeromycotina</taxon>
        <taxon>Glomeromycetes</taxon>
        <taxon>Glomerales</taxon>
        <taxon>Glomeraceae</taxon>
        <taxon>Rhizophagus</taxon>
    </lineage>
</organism>
<dbReference type="EMBL" id="LLXL01005636">
    <property type="protein sequence ID" value="PKK56430.1"/>
    <property type="molecule type" value="Genomic_DNA"/>
</dbReference>
<dbReference type="Proteomes" id="UP000233469">
    <property type="component" value="Unassembled WGS sequence"/>
</dbReference>
<protein>
    <recommendedName>
        <fullName evidence="1">RNase H type-1 domain-containing protein</fullName>
    </recommendedName>
</protein>
<dbReference type="SUPFAM" id="SSF53098">
    <property type="entry name" value="Ribonuclease H-like"/>
    <property type="match status" value="1"/>
</dbReference>
<evidence type="ECO:0000259" key="1">
    <source>
        <dbReference type="PROSITE" id="PS50879"/>
    </source>
</evidence>
<dbReference type="InterPro" id="IPR012337">
    <property type="entry name" value="RNaseH-like_sf"/>
</dbReference>
<dbReference type="GO" id="GO:0004523">
    <property type="term" value="F:RNA-DNA hybrid ribonuclease activity"/>
    <property type="evidence" value="ECO:0007669"/>
    <property type="project" value="InterPro"/>
</dbReference>
<dbReference type="InterPro" id="IPR036397">
    <property type="entry name" value="RNaseH_sf"/>
</dbReference>
<gene>
    <name evidence="2" type="ORF">RhiirC2_721868</name>
</gene>
<feature type="domain" description="RNase H type-1" evidence="1">
    <location>
        <begin position="190"/>
        <end position="311"/>
    </location>
</feature>
<name>A0A2N1M4D5_9GLOM</name>
<dbReference type="GO" id="GO:0003676">
    <property type="term" value="F:nucleic acid binding"/>
    <property type="evidence" value="ECO:0007669"/>
    <property type="project" value="InterPro"/>
</dbReference>